<evidence type="ECO:0000256" key="5">
    <source>
        <dbReference type="ARBA" id="ARBA00023002"/>
    </source>
</evidence>
<dbReference type="InterPro" id="IPR023753">
    <property type="entry name" value="FAD/NAD-binding_dom"/>
</dbReference>
<evidence type="ECO:0000259" key="6">
    <source>
        <dbReference type="Pfam" id="PF07992"/>
    </source>
</evidence>
<name>A0ABN3I1T8_9ACTN</name>
<dbReference type="InterPro" id="IPR036188">
    <property type="entry name" value="FAD/NAD-bd_sf"/>
</dbReference>
<dbReference type="InterPro" id="IPR051169">
    <property type="entry name" value="NADH-Q_oxidoreductase"/>
</dbReference>
<evidence type="ECO:0000313" key="7">
    <source>
        <dbReference type="EMBL" id="GAA2391775.1"/>
    </source>
</evidence>
<dbReference type="PANTHER" id="PTHR42913">
    <property type="entry name" value="APOPTOSIS-INDUCING FACTOR 1"/>
    <property type="match status" value="1"/>
</dbReference>
<dbReference type="EMBL" id="BAAARV010000124">
    <property type="protein sequence ID" value="GAA2391775.1"/>
    <property type="molecule type" value="Genomic_DNA"/>
</dbReference>
<accession>A0ABN3I1T8</accession>
<protein>
    <submittedName>
        <fullName evidence="7">FAD-dependent oxidoreductase</fullName>
    </submittedName>
</protein>
<dbReference type="PANTHER" id="PTHR42913:SF3">
    <property type="entry name" value="64 KDA MITOCHONDRIAL NADH DEHYDROGENASE (EUROFUNG)"/>
    <property type="match status" value="1"/>
</dbReference>
<evidence type="ECO:0000256" key="1">
    <source>
        <dbReference type="ARBA" id="ARBA00001974"/>
    </source>
</evidence>
<evidence type="ECO:0000256" key="4">
    <source>
        <dbReference type="ARBA" id="ARBA00022827"/>
    </source>
</evidence>
<keyword evidence="5" id="KW-0560">Oxidoreductase</keyword>
<evidence type="ECO:0000256" key="2">
    <source>
        <dbReference type="ARBA" id="ARBA00005272"/>
    </source>
</evidence>
<comment type="caution">
    <text evidence="7">The sequence shown here is derived from an EMBL/GenBank/DDBJ whole genome shotgun (WGS) entry which is preliminary data.</text>
</comment>
<comment type="cofactor">
    <cofactor evidence="1">
        <name>FAD</name>
        <dbReference type="ChEBI" id="CHEBI:57692"/>
    </cofactor>
</comment>
<evidence type="ECO:0000313" key="8">
    <source>
        <dbReference type="Proteomes" id="UP001501444"/>
    </source>
</evidence>
<feature type="domain" description="FAD/NAD(P)-binding" evidence="6">
    <location>
        <begin position="35"/>
        <end position="304"/>
    </location>
</feature>
<keyword evidence="3" id="KW-0285">Flavoprotein</keyword>
<evidence type="ECO:0000256" key="3">
    <source>
        <dbReference type="ARBA" id="ARBA00022630"/>
    </source>
</evidence>
<proteinExistence type="inferred from homology"/>
<dbReference type="PRINTS" id="PR00368">
    <property type="entry name" value="FADPNR"/>
</dbReference>
<dbReference type="Proteomes" id="UP001501444">
    <property type="component" value="Unassembled WGS sequence"/>
</dbReference>
<sequence>MAAITGGPAHGRARGLVLVAKDWDTHEGAVMENTDVVVLGAGYAGLMAALGAARRTRRLGGRVTLVNPSERFTERLRMHQVASGQALAEHRIPDLVAGAGIEFVQGWAERLDPARKVVVVGGRELRYDIAVLAIGSVADTGAVPGAAEHAFTLDGPDAAGRLAERVAGAPSVVVVGGGLTGVEAASEIAERHPGRPILLLSRDVPGATMSAPARAYLDGALARLGVRVRAGVDVVEVREDGVTLAGGEVVPAGVVVWTTGFTAPPLAREAGLAVDGHGRVLVDATLRSVSHPDVYAAGDSAAIRQSWGMIHGTCQSGIPAGAYVGQAIARHLRGRRAKPFRFGYIHQHVSLGRSDAIVQFTRPDDSPRRLFLTGRAAVRYKEAVISSPPPVYRLSRRVALPASLFVLPAGR</sequence>
<organism evidence="7 8">
    <name type="scientific">Dactylosporangium salmoneum</name>
    <dbReference type="NCBI Taxonomy" id="53361"/>
    <lineage>
        <taxon>Bacteria</taxon>
        <taxon>Bacillati</taxon>
        <taxon>Actinomycetota</taxon>
        <taxon>Actinomycetes</taxon>
        <taxon>Micromonosporales</taxon>
        <taxon>Micromonosporaceae</taxon>
        <taxon>Dactylosporangium</taxon>
    </lineage>
</organism>
<dbReference type="PRINTS" id="PR00469">
    <property type="entry name" value="PNDRDTASEII"/>
</dbReference>
<reference evidence="7 8" key="1">
    <citation type="journal article" date="2019" name="Int. J. Syst. Evol. Microbiol.">
        <title>The Global Catalogue of Microorganisms (GCM) 10K type strain sequencing project: providing services to taxonomists for standard genome sequencing and annotation.</title>
        <authorList>
            <consortium name="The Broad Institute Genomics Platform"/>
            <consortium name="The Broad Institute Genome Sequencing Center for Infectious Disease"/>
            <person name="Wu L."/>
            <person name="Ma J."/>
        </authorList>
    </citation>
    <scope>NUCLEOTIDE SEQUENCE [LARGE SCALE GENOMIC DNA]</scope>
    <source>
        <strain evidence="7 8">JCM 3272</strain>
    </source>
</reference>
<keyword evidence="8" id="KW-1185">Reference proteome</keyword>
<comment type="similarity">
    <text evidence="2">Belongs to the NADH dehydrogenase family.</text>
</comment>
<dbReference type="Gene3D" id="3.50.50.100">
    <property type="match status" value="1"/>
</dbReference>
<dbReference type="Pfam" id="PF07992">
    <property type="entry name" value="Pyr_redox_2"/>
    <property type="match status" value="1"/>
</dbReference>
<gene>
    <name evidence="7" type="ORF">GCM10010170_104310</name>
</gene>
<keyword evidence="4" id="KW-0274">FAD</keyword>
<dbReference type="SUPFAM" id="SSF51905">
    <property type="entry name" value="FAD/NAD(P)-binding domain"/>
    <property type="match status" value="1"/>
</dbReference>